<feature type="domain" description="WSC" evidence="3">
    <location>
        <begin position="26"/>
        <end position="128"/>
    </location>
</feature>
<keyword evidence="5" id="KW-1185">Reference proteome</keyword>
<reference evidence="4" key="1">
    <citation type="submission" date="2022-07" db="EMBL/GenBank/DDBJ databases">
        <title>Draft genome sequence of Zalerion maritima ATCC 34329, a (micro)plastics degrading marine fungus.</title>
        <authorList>
            <person name="Paco A."/>
            <person name="Goncalves M.F.M."/>
            <person name="Rocha-Santos T.A.P."/>
            <person name="Alves A."/>
        </authorList>
    </citation>
    <scope>NUCLEOTIDE SEQUENCE</scope>
    <source>
        <strain evidence="4">ATCC 34329</strain>
    </source>
</reference>
<evidence type="ECO:0000256" key="1">
    <source>
        <dbReference type="SAM" id="MobiDB-lite"/>
    </source>
</evidence>
<keyword evidence="2" id="KW-0732">Signal</keyword>
<feature type="signal peptide" evidence="2">
    <location>
        <begin position="1"/>
        <end position="24"/>
    </location>
</feature>
<feature type="compositionally biased region" description="Acidic residues" evidence="1">
    <location>
        <begin position="263"/>
        <end position="288"/>
    </location>
</feature>
<dbReference type="PROSITE" id="PS51212">
    <property type="entry name" value="WSC"/>
    <property type="match status" value="1"/>
</dbReference>
<protein>
    <recommendedName>
        <fullName evidence="3">WSC domain-containing protein</fullName>
    </recommendedName>
</protein>
<evidence type="ECO:0000313" key="4">
    <source>
        <dbReference type="EMBL" id="KAJ2899991.1"/>
    </source>
</evidence>
<feature type="region of interest" description="Disordered" evidence="1">
    <location>
        <begin position="263"/>
        <end position="360"/>
    </location>
</feature>
<sequence length="499" mass="53001">MPPKTRLSTFLAIPLSLSLSAVQAHIWEYIGCYSRVGSPVSGGNPWSLHSGYTIESCFDLCEDKSKDDPTACSVISLSSSGWCGCYGSPTLEVSDVENNETMCTVPCAEGPEEFTCGGPSGVGGKWRGWGSFYRVVERSEEEEESGLGERDALGKNWDDTLDRRQNGGGGAGEGEVTVVTSVVTQTWFSTVTARIITVEGNGEVVGASILPIPAKQSPVQTEEAIMVTTPATEPSTMETPALMPSPTEQIESETAVVVMVGEEEEQVQPEEGVSETEIETEEEEEEVETIPPPSPLVEPTSEVVEMTASPTSTSTSAGLPAETEEGEDDESHEVSEEEDEEDRETTLSIPVPEEQTKAEATTMEVCSLTPTIVAGEESYTSTWTDSGTSVTLEVHSPASSSLPEPEKEPWVHETPQYTEHAAESVPDATPTATRTAVVEENNSPPSGPGMVEGAGGEVVTDETGLTTAIPYAVYDGLAVKEADLSMFWVGVVAVVVLVV</sequence>
<proteinExistence type="predicted"/>
<dbReference type="EMBL" id="JAKWBI020000183">
    <property type="protein sequence ID" value="KAJ2899991.1"/>
    <property type="molecule type" value="Genomic_DNA"/>
</dbReference>
<organism evidence="4 5">
    <name type="scientific">Zalerion maritima</name>
    <dbReference type="NCBI Taxonomy" id="339359"/>
    <lineage>
        <taxon>Eukaryota</taxon>
        <taxon>Fungi</taxon>
        <taxon>Dikarya</taxon>
        <taxon>Ascomycota</taxon>
        <taxon>Pezizomycotina</taxon>
        <taxon>Sordariomycetes</taxon>
        <taxon>Lulworthiomycetidae</taxon>
        <taxon>Lulworthiales</taxon>
        <taxon>Lulworthiaceae</taxon>
        <taxon>Zalerion</taxon>
    </lineage>
</organism>
<feature type="compositionally biased region" description="Acidic residues" evidence="1">
    <location>
        <begin position="322"/>
        <end position="343"/>
    </location>
</feature>
<accession>A0AAD5WS84</accession>
<dbReference type="Proteomes" id="UP001201980">
    <property type="component" value="Unassembled WGS sequence"/>
</dbReference>
<feature type="compositionally biased region" description="Basic and acidic residues" evidence="1">
    <location>
        <begin position="147"/>
        <end position="165"/>
    </location>
</feature>
<evidence type="ECO:0000313" key="5">
    <source>
        <dbReference type="Proteomes" id="UP001201980"/>
    </source>
</evidence>
<feature type="compositionally biased region" description="Low complexity" evidence="1">
    <location>
        <begin position="307"/>
        <end position="317"/>
    </location>
</feature>
<evidence type="ECO:0000259" key="3">
    <source>
        <dbReference type="PROSITE" id="PS51212"/>
    </source>
</evidence>
<comment type="caution">
    <text evidence="4">The sequence shown here is derived from an EMBL/GenBank/DDBJ whole genome shotgun (WGS) entry which is preliminary data.</text>
</comment>
<dbReference type="AlphaFoldDB" id="A0AAD5WS84"/>
<gene>
    <name evidence="4" type="ORF">MKZ38_002710</name>
</gene>
<feature type="region of interest" description="Disordered" evidence="1">
    <location>
        <begin position="139"/>
        <end position="174"/>
    </location>
</feature>
<dbReference type="InterPro" id="IPR002889">
    <property type="entry name" value="WSC_carb-bd"/>
</dbReference>
<evidence type="ECO:0000256" key="2">
    <source>
        <dbReference type="SAM" id="SignalP"/>
    </source>
</evidence>
<name>A0AAD5WS84_9PEZI</name>
<feature type="chain" id="PRO_5042020824" description="WSC domain-containing protein" evidence="2">
    <location>
        <begin position="25"/>
        <end position="499"/>
    </location>
</feature>